<evidence type="ECO:0008006" key="5">
    <source>
        <dbReference type="Google" id="ProtNLM"/>
    </source>
</evidence>
<feature type="compositionally biased region" description="Basic and acidic residues" evidence="1">
    <location>
        <begin position="23"/>
        <end position="95"/>
    </location>
</feature>
<accession>A0A9P0HSP8</accession>
<dbReference type="EMBL" id="OV725083">
    <property type="protein sequence ID" value="CAH1406967.1"/>
    <property type="molecule type" value="Genomic_DNA"/>
</dbReference>
<feature type="region of interest" description="Disordered" evidence="1">
    <location>
        <begin position="23"/>
        <end position="103"/>
    </location>
</feature>
<evidence type="ECO:0000256" key="1">
    <source>
        <dbReference type="SAM" id="MobiDB-lite"/>
    </source>
</evidence>
<sequence length="278" mass="30609">MRYRNVILVWAIVTLRFVQIKTQDESDTKKPDKDELNKPKEGEPEKPEETGILKLEGDLNKPEETVVQKIEDGELDKPEETVMRNLEEGEPKMPEESNGPDEIEKAKPTYRTFTDLKNILSSLGRTATAIKHPIKGLADMSKTAFNSIISTNSHLLEGGIDVIKIGVDGVASNIIGLVPDLAPLVLNARETIHNTADIANLAGQTILTAHNYVFNRTADAIHDGTVFAADYIEKKLSPPAPPPTPCTLPDCPLPPPPPPYQPSLQDLIKRMSAHHSHE</sequence>
<gene>
    <name evidence="3" type="ORF">NEZAVI_LOCUS14797</name>
</gene>
<evidence type="ECO:0000313" key="3">
    <source>
        <dbReference type="EMBL" id="CAH1406967.1"/>
    </source>
</evidence>
<protein>
    <recommendedName>
        <fullName evidence="5">Neuropeptide</fullName>
    </recommendedName>
</protein>
<dbReference type="Proteomes" id="UP001152798">
    <property type="component" value="Chromosome 7"/>
</dbReference>
<feature type="signal peptide" evidence="2">
    <location>
        <begin position="1"/>
        <end position="22"/>
    </location>
</feature>
<keyword evidence="4" id="KW-1185">Reference proteome</keyword>
<proteinExistence type="predicted"/>
<feature type="region of interest" description="Disordered" evidence="1">
    <location>
        <begin position="238"/>
        <end position="278"/>
    </location>
</feature>
<evidence type="ECO:0000313" key="4">
    <source>
        <dbReference type="Proteomes" id="UP001152798"/>
    </source>
</evidence>
<evidence type="ECO:0000256" key="2">
    <source>
        <dbReference type="SAM" id="SignalP"/>
    </source>
</evidence>
<reference evidence="3" key="1">
    <citation type="submission" date="2022-01" db="EMBL/GenBank/DDBJ databases">
        <authorList>
            <person name="King R."/>
        </authorList>
    </citation>
    <scope>NUCLEOTIDE SEQUENCE</scope>
</reference>
<feature type="chain" id="PRO_5040427283" description="Neuropeptide" evidence="2">
    <location>
        <begin position="23"/>
        <end position="278"/>
    </location>
</feature>
<keyword evidence="2" id="KW-0732">Signal</keyword>
<dbReference type="AlphaFoldDB" id="A0A9P0HSP8"/>
<organism evidence="3 4">
    <name type="scientific">Nezara viridula</name>
    <name type="common">Southern green stink bug</name>
    <name type="synonym">Cimex viridulus</name>
    <dbReference type="NCBI Taxonomy" id="85310"/>
    <lineage>
        <taxon>Eukaryota</taxon>
        <taxon>Metazoa</taxon>
        <taxon>Ecdysozoa</taxon>
        <taxon>Arthropoda</taxon>
        <taxon>Hexapoda</taxon>
        <taxon>Insecta</taxon>
        <taxon>Pterygota</taxon>
        <taxon>Neoptera</taxon>
        <taxon>Paraneoptera</taxon>
        <taxon>Hemiptera</taxon>
        <taxon>Heteroptera</taxon>
        <taxon>Panheteroptera</taxon>
        <taxon>Pentatomomorpha</taxon>
        <taxon>Pentatomoidea</taxon>
        <taxon>Pentatomidae</taxon>
        <taxon>Pentatominae</taxon>
        <taxon>Nezara</taxon>
    </lineage>
</organism>
<name>A0A9P0HSP8_NEZVI</name>
<feature type="compositionally biased region" description="Pro residues" evidence="1">
    <location>
        <begin position="238"/>
        <end position="261"/>
    </location>
</feature>